<dbReference type="AlphaFoldDB" id="A0A841TBK0"/>
<feature type="domain" description="Core" evidence="1">
    <location>
        <begin position="1"/>
        <end position="104"/>
    </location>
</feature>
<dbReference type="EMBL" id="JACJVN010000058">
    <property type="protein sequence ID" value="MBB6678674.1"/>
    <property type="molecule type" value="Genomic_DNA"/>
</dbReference>
<keyword evidence="3" id="KW-1185">Reference proteome</keyword>
<dbReference type="Gene3D" id="2.60.300.12">
    <property type="entry name" value="HesB-like domain"/>
    <property type="match status" value="1"/>
</dbReference>
<accession>A0A841TBK0</accession>
<name>A0A841TBK0_9BACL</name>
<comment type="caution">
    <text evidence="2">The sequence shown here is derived from an EMBL/GenBank/DDBJ whole genome shotgun (WGS) entry which is preliminary data.</text>
</comment>
<evidence type="ECO:0000313" key="2">
    <source>
        <dbReference type="EMBL" id="MBB6678674.1"/>
    </source>
</evidence>
<dbReference type="InterPro" id="IPR000361">
    <property type="entry name" value="ATAP_core_dom"/>
</dbReference>
<dbReference type="Pfam" id="PF01521">
    <property type="entry name" value="Fe-S_biosyn"/>
    <property type="match status" value="1"/>
</dbReference>
<dbReference type="SUPFAM" id="SSF89360">
    <property type="entry name" value="HesB-like domain"/>
    <property type="match status" value="1"/>
</dbReference>
<dbReference type="RefSeq" id="WP_185179943.1">
    <property type="nucleotide sequence ID" value="NZ_CBCSEP010000011.1"/>
</dbReference>
<evidence type="ECO:0000259" key="1">
    <source>
        <dbReference type="Pfam" id="PF01521"/>
    </source>
</evidence>
<reference evidence="2 3" key="1">
    <citation type="submission" date="2020-08" db="EMBL/GenBank/DDBJ databases">
        <title>Cohnella phylogeny.</title>
        <authorList>
            <person name="Dunlap C."/>
        </authorList>
    </citation>
    <scope>NUCLEOTIDE SEQUENCE [LARGE SCALE GENOMIC DNA]</scope>
    <source>
        <strain evidence="2 3">DSM 103658</strain>
    </source>
</reference>
<sequence length="113" mass="12640">MRISWSEQAVQAIREQLDADSIALRLVYDTEGCGCAVNGVTALWAVAAPQADDVQAEGGPIAVWYDKQQEIFWDEELRISYAPERRTFVLASDGQIYSNRLPVQDRRGLPIAE</sequence>
<organism evidence="2 3">
    <name type="scientific">Cohnella lubricantis</name>
    <dbReference type="NCBI Taxonomy" id="2163172"/>
    <lineage>
        <taxon>Bacteria</taxon>
        <taxon>Bacillati</taxon>
        <taxon>Bacillota</taxon>
        <taxon>Bacilli</taxon>
        <taxon>Bacillales</taxon>
        <taxon>Paenibacillaceae</taxon>
        <taxon>Cohnella</taxon>
    </lineage>
</organism>
<gene>
    <name evidence="2" type="ORF">H4Q31_15395</name>
</gene>
<proteinExistence type="predicted"/>
<dbReference type="InterPro" id="IPR035903">
    <property type="entry name" value="HesB-like_dom_sf"/>
</dbReference>
<dbReference type="Proteomes" id="UP000574133">
    <property type="component" value="Unassembled WGS sequence"/>
</dbReference>
<evidence type="ECO:0000313" key="3">
    <source>
        <dbReference type="Proteomes" id="UP000574133"/>
    </source>
</evidence>
<protein>
    <submittedName>
        <fullName evidence="2">Iron-sulfur cluster biosynthesis family protein</fullName>
    </submittedName>
</protein>